<dbReference type="SUPFAM" id="SSF75304">
    <property type="entry name" value="Amidase signature (AS) enzymes"/>
    <property type="match status" value="1"/>
</dbReference>
<dbReference type="Pfam" id="PF01425">
    <property type="entry name" value="Amidase"/>
    <property type="match status" value="1"/>
</dbReference>
<organism evidence="2 3">
    <name type="scientific">Scylla paramamosain</name>
    <name type="common">Mud crab</name>
    <dbReference type="NCBI Taxonomy" id="85552"/>
    <lineage>
        <taxon>Eukaryota</taxon>
        <taxon>Metazoa</taxon>
        <taxon>Ecdysozoa</taxon>
        <taxon>Arthropoda</taxon>
        <taxon>Crustacea</taxon>
        <taxon>Multicrustacea</taxon>
        <taxon>Malacostraca</taxon>
        <taxon>Eumalacostraca</taxon>
        <taxon>Eucarida</taxon>
        <taxon>Decapoda</taxon>
        <taxon>Pleocyemata</taxon>
        <taxon>Brachyura</taxon>
        <taxon>Eubrachyura</taxon>
        <taxon>Portunoidea</taxon>
        <taxon>Portunidae</taxon>
        <taxon>Portuninae</taxon>
        <taxon>Scylla</taxon>
    </lineage>
</organism>
<evidence type="ECO:0000259" key="1">
    <source>
        <dbReference type="Pfam" id="PF01425"/>
    </source>
</evidence>
<name>A0AAW0TB16_SCYPA</name>
<dbReference type="Gene3D" id="3.90.1300.10">
    <property type="entry name" value="Amidase signature (AS) domain"/>
    <property type="match status" value="1"/>
</dbReference>
<dbReference type="EMBL" id="JARAKH010000034">
    <property type="protein sequence ID" value="KAK8384835.1"/>
    <property type="molecule type" value="Genomic_DNA"/>
</dbReference>
<feature type="domain" description="Amidase" evidence="1">
    <location>
        <begin position="72"/>
        <end position="535"/>
    </location>
</feature>
<proteinExistence type="predicted"/>
<reference evidence="2 3" key="1">
    <citation type="submission" date="2023-03" db="EMBL/GenBank/DDBJ databases">
        <title>High-quality genome of Scylla paramamosain provides insights in environmental adaptation.</title>
        <authorList>
            <person name="Zhang L."/>
        </authorList>
    </citation>
    <scope>NUCLEOTIDE SEQUENCE [LARGE SCALE GENOMIC DNA]</scope>
    <source>
        <strain evidence="2">LZ_2023a</strain>
        <tissue evidence="2">Muscle</tissue>
    </source>
</reference>
<dbReference type="PANTHER" id="PTHR43372:SF1">
    <property type="entry name" value="LD38433P"/>
    <property type="match status" value="1"/>
</dbReference>
<dbReference type="InterPro" id="IPR036928">
    <property type="entry name" value="AS_sf"/>
</dbReference>
<sequence length="556" mass="60950">MLRSVLMAVLQVAWPLLQVVRWLWDAWVTVLFVVVAGWRRKISLPPVFNPVLLLSASQLAHDIRERKLTSLEVVRCYVTRISNVNPVLNALTQEDFQGALLLARRVDERLDQGYRNGSLTKEWVKTHQPLLGVPFTVTESISVAGLPHTGGLLAREGLLAYKDAQVVANLKRAGAIFIGSTNLSELSMWWDSDNPVYGRTSNPYDTRRSPGGASGGEAALMCACGTPLSVGTDTGGSIRTPAFFCGLFGHKPTAGVVSVRGCNLHQDIDTSALQCPGPLTRHAADLTLVLSVLAGDRAAQLSLGKKVNPGAVEVFSLEGDADGVLTSGMSRDLLRVQREVTQHYRHTYDCTVKKVRIPGLQWSYQIWREKLAEETQDDTPIYQQLADNKGEINVGTEVTRWLLGRPHHTLASLSQAVLAKVVAEAQFLRDQEKVLFGKEKTAAPSNRKIRVDAQWKALQMRIQRLLGHGGVLLYPSHPTQAPYHGESLLRPLNFTYAAIFNALGFPVTQVPLGLSSNGLPLGIQIVGGMHQDHLTIAMAEDLERHFGGWACPSKIP</sequence>
<dbReference type="AlphaFoldDB" id="A0AAW0TB16"/>
<keyword evidence="3" id="KW-1185">Reference proteome</keyword>
<dbReference type="GO" id="GO:0012505">
    <property type="term" value="C:endomembrane system"/>
    <property type="evidence" value="ECO:0007669"/>
    <property type="project" value="TreeGrafter"/>
</dbReference>
<gene>
    <name evidence="2" type="ORF">O3P69_014416</name>
</gene>
<dbReference type="PIRSF" id="PIRSF001221">
    <property type="entry name" value="Amidase_fungi"/>
    <property type="match status" value="1"/>
</dbReference>
<dbReference type="InterPro" id="IPR023631">
    <property type="entry name" value="Amidase_dom"/>
</dbReference>
<evidence type="ECO:0000313" key="2">
    <source>
        <dbReference type="EMBL" id="KAK8384835.1"/>
    </source>
</evidence>
<dbReference type="PANTHER" id="PTHR43372">
    <property type="entry name" value="FATTY-ACID AMIDE HYDROLASE"/>
    <property type="match status" value="1"/>
</dbReference>
<dbReference type="Proteomes" id="UP001487740">
    <property type="component" value="Unassembled WGS sequence"/>
</dbReference>
<accession>A0AAW0TB16</accession>
<comment type="caution">
    <text evidence="2">The sequence shown here is derived from an EMBL/GenBank/DDBJ whole genome shotgun (WGS) entry which is preliminary data.</text>
</comment>
<evidence type="ECO:0000313" key="3">
    <source>
        <dbReference type="Proteomes" id="UP001487740"/>
    </source>
</evidence>
<protein>
    <recommendedName>
        <fullName evidence="1">Amidase domain-containing protein</fullName>
    </recommendedName>
</protein>
<dbReference type="InterPro" id="IPR052739">
    <property type="entry name" value="FAAH2"/>
</dbReference>